<dbReference type="AlphaFoldDB" id="A0A9D4G0A3"/>
<reference evidence="1" key="2">
    <citation type="submission" date="2020-11" db="EMBL/GenBank/DDBJ databases">
        <authorList>
            <person name="McCartney M.A."/>
            <person name="Auch B."/>
            <person name="Kono T."/>
            <person name="Mallez S."/>
            <person name="Becker A."/>
            <person name="Gohl D.M."/>
            <person name="Silverstein K.A.T."/>
            <person name="Koren S."/>
            <person name="Bechman K.B."/>
            <person name="Herman A."/>
            <person name="Abrahante J.E."/>
            <person name="Garbe J."/>
        </authorList>
    </citation>
    <scope>NUCLEOTIDE SEQUENCE</scope>
    <source>
        <strain evidence="1">Duluth1</strain>
        <tissue evidence="1">Whole animal</tissue>
    </source>
</reference>
<dbReference type="PROSITE" id="PS51257">
    <property type="entry name" value="PROKAR_LIPOPROTEIN"/>
    <property type="match status" value="1"/>
</dbReference>
<name>A0A9D4G0A3_DREPO</name>
<gene>
    <name evidence="1" type="ORF">DPMN_136576</name>
</gene>
<evidence type="ECO:0000313" key="2">
    <source>
        <dbReference type="Proteomes" id="UP000828390"/>
    </source>
</evidence>
<sequence length="61" mass="6507">MHSKDKAVDRSFSSLSLAVSCASKPDLESLKNITLLEDSGMCSIWIAPVLSTTAPALKLVE</sequence>
<reference evidence="1" key="1">
    <citation type="journal article" date="2019" name="bioRxiv">
        <title>The Genome of the Zebra Mussel, Dreissena polymorpha: A Resource for Invasive Species Research.</title>
        <authorList>
            <person name="McCartney M.A."/>
            <person name="Auch B."/>
            <person name="Kono T."/>
            <person name="Mallez S."/>
            <person name="Zhang Y."/>
            <person name="Obille A."/>
            <person name="Becker A."/>
            <person name="Abrahante J.E."/>
            <person name="Garbe J."/>
            <person name="Badalamenti J.P."/>
            <person name="Herman A."/>
            <person name="Mangelson H."/>
            <person name="Liachko I."/>
            <person name="Sullivan S."/>
            <person name="Sone E.D."/>
            <person name="Koren S."/>
            <person name="Silverstein K.A.T."/>
            <person name="Beckman K.B."/>
            <person name="Gohl D.M."/>
        </authorList>
    </citation>
    <scope>NUCLEOTIDE SEQUENCE</scope>
    <source>
        <strain evidence="1">Duluth1</strain>
        <tissue evidence="1">Whole animal</tissue>
    </source>
</reference>
<proteinExistence type="predicted"/>
<comment type="caution">
    <text evidence="1">The sequence shown here is derived from an EMBL/GenBank/DDBJ whole genome shotgun (WGS) entry which is preliminary data.</text>
</comment>
<dbReference type="EMBL" id="JAIWYP010000006">
    <property type="protein sequence ID" value="KAH3808223.1"/>
    <property type="molecule type" value="Genomic_DNA"/>
</dbReference>
<protein>
    <submittedName>
        <fullName evidence="1">Uncharacterized protein</fullName>
    </submittedName>
</protein>
<accession>A0A9D4G0A3</accession>
<keyword evidence="2" id="KW-1185">Reference proteome</keyword>
<evidence type="ECO:0000313" key="1">
    <source>
        <dbReference type="EMBL" id="KAH3808223.1"/>
    </source>
</evidence>
<organism evidence="1 2">
    <name type="scientific">Dreissena polymorpha</name>
    <name type="common">Zebra mussel</name>
    <name type="synonym">Mytilus polymorpha</name>
    <dbReference type="NCBI Taxonomy" id="45954"/>
    <lineage>
        <taxon>Eukaryota</taxon>
        <taxon>Metazoa</taxon>
        <taxon>Spiralia</taxon>
        <taxon>Lophotrochozoa</taxon>
        <taxon>Mollusca</taxon>
        <taxon>Bivalvia</taxon>
        <taxon>Autobranchia</taxon>
        <taxon>Heteroconchia</taxon>
        <taxon>Euheterodonta</taxon>
        <taxon>Imparidentia</taxon>
        <taxon>Neoheterodontei</taxon>
        <taxon>Myida</taxon>
        <taxon>Dreissenoidea</taxon>
        <taxon>Dreissenidae</taxon>
        <taxon>Dreissena</taxon>
    </lineage>
</organism>
<dbReference type="Proteomes" id="UP000828390">
    <property type="component" value="Unassembled WGS sequence"/>
</dbReference>